<dbReference type="NCBIfam" id="TIGR01670">
    <property type="entry name" value="KdsC-phosphatas"/>
    <property type="match status" value="1"/>
</dbReference>
<comment type="subunit">
    <text evidence="3">Homotetramer.</text>
</comment>
<dbReference type="Gene3D" id="3.40.50.1000">
    <property type="entry name" value="HAD superfamily/HAD-like"/>
    <property type="match status" value="1"/>
</dbReference>
<evidence type="ECO:0000256" key="3">
    <source>
        <dbReference type="ARBA" id="ARBA00011881"/>
    </source>
</evidence>
<comment type="cofactor">
    <cofactor evidence="1">
        <name>Mg(2+)</name>
        <dbReference type="ChEBI" id="CHEBI:18420"/>
    </cofactor>
</comment>
<reference evidence="7 8" key="1">
    <citation type="journal article" date="2019" name="Environ. Microbiol.">
        <title>Genomics insights into ecotype formation of ammonia-oxidizing archaea in the deep ocean.</title>
        <authorList>
            <person name="Wang Y."/>
            <person name="Huang J.M."/>
            <person name="Cui G.J."/>
            <person name="Nunoura T."/>
            <person name="Takaki Y."/>
            <person name="Li W.L."/>
            <person name="Li J."/>
            <person name="Gao Z.M."/>
            <person name="Takai K."/>
            <person name="Zhang A.Q."/>
            <person name="Stepanauskas R."/>
        </authorList>
    </citation>
    <scope>NUCLEOTIDE SEQUENCE [LARGE SCALE GENOMIC DNA]</scope>
    <source>
        <strain evidence="7 8">C4</strain>
    </source>
</reference>
<evidence type="ECO:0000256" key="5">
    <source>
        <dbReference type="ARBA" id="ARBA00022801"/>
    </source>
</evidence>
<dbReference type="InterPro" id="IPR023214">
    <property type="entry name" value="HAD_sf"/>
</dbReference>
<organism evidence="7 8">
    <name type="scientific">Marine Group I thaumarchaeote</name>
    <dbReference type="NCBI Taxonomy" id="2511932"/>
    <lineage>
        <taxon>Archaea</taxon>
        <taxon>Nitrososphaerota</taxon>
        <taxon>Marine Group I</taxon>
    </lineage>
</organism>
<dbReference type="SUPFAM" id="SSF56784">
    <property type="entry name" value="HAD-like"/>
    <property type="match status" value="1"/>
</dbReference>
<accession>A0A7K4MM19</accession>
<evidence type="ECO:0000256" key="6">
    <source>
        <dbReference type="ARBA" id="ARBA00022842"/>
    </source>
</evidence>
<evidence type="ECO:0000256" key="1">
    <source>
        <dbReference type="ARBA" id="ARBA00001946"/>
    </source>
</evidence>
<dbReference type="InterPro" id="IPR010023">
    <property type="entry name" value="KdsC_fam"/>
</dbReference>
<dbReference type="GO" id="GO:0016788">
    <property type="term" value="F:hydrolase activity, acting on ester bonds"/>
    <property type="evidence" value="ECO:0007669"/>
    <property type="project" value="InterPro"/>
</dbReference>
<sequence>MSKSLLKKFQKIKLVLTDVDGVLTDGGMYYTKDGDIMKRFFVRDGMGVNLLKKQGIPTIIVTKEKNIVTKKWSDNMNIEKLYQGIIKKEDILEKVCRDYRNKSEEIAYIGDDINDLELLKRVGLSATPSDASSETIRLCDYTCKHRSGNGAFRELVDLILFTQNNKHEKIL</sequence>
<name>A0A7K4MM19_9ARCH</name>
<dbReference type="EMBL" id="JACATK010000046">
    <property type="protein sequence ID" value="NWJ30241.1"/>
    <property type="molecule type" value="Genomic_DNA"/>
</dbReference>
<evidence type="ECO:0000256" key="4">
    <source>
        <dbReference type="ARBA" id="ARBA00022723"/>
    </source>
</evidence>
<keyword evidence="5 7" id="KW-0378">Hydrolase</keyword>
<keyword evidence="4" id="KW-0479">Metal-binding</keyword>
<gene>
    <name evidence="7" type="ORF">HX850_04935</name>
</gene>
<dbReference type="PANTHER" id="PTHR21485">
    <property type="entry name" value="HAD SUPERFAMILY MEMBERS CMAS AND KDSC"/>
    <property type="match status" value="1"/>
</dbReference>
<evidence type="ECO:0000313" key="8">
    <source>
        <dbReference type="Proteomes" id="UP000568446"/>
    </source>
</evidence>
<dbReference type="PIRSF" id="PIRSF006118">
    <property type="entry name" value="KDO8-P_Ptase"/>
    <property type="match status" value="1"/>
</dbReference>
<dbReference type="Proteomes" id="UP000568446">
    <property type="component" value="Unassembled WGS sequence"/>
</dbReference>
<evidence type="ECO:0000313" key="7">
    <source>
        <dbReference type="EMBL" id="NWJ30241.1"/>
    </source>
</evidence>
<dbReference type="SFLD" id="SFLDG01136">
    <property type="entry name" value="C1.6:_Phosphoserine_Phosphatas"/>
    <property type="match status" value="1"/>
</dbReference>
<dbReference type="InterPro" id="IPR036412">
    <property type="entry name" value="HAD-like_sf"/>
</dbReference>
<dbReference type="FunFam" id="3.40.50.1000:FF:000029">
    <property type="entry name" value="3-deoxy-D-manno-octulosonate 8-phosphate phosphatase KdsC"/>
    <property type="match status" value="1"/>
</dbReference>
<keyword evidence="6" id="KW-0460">Magnesium</keyword>
<dbReference type="SFLD" id="SFLDS00003">
    <property type="entry name" value="Haloacid_Dehalogenase"/>
    <property type="match status" value="1"/>
</dbReference>
<dbReference type="SFLD" id="SFLDG01138">
    <property type="entry name" value="C1.6.2:_Deoxy-d-mannose-octulo"/>
    <property type="match status" value="1"/>
</dbReference>
<evidence type="ECO:0000256" key="2">
    <source>
        <dbReference type="ARBA" id="ARBA00005893"/>
    </source>
</evidence>
<dbReference type="Pfam" id="PF08282">
    <property type="entry name" value="Hydrolase_3"/>
    <property type="match status" value="1"/>
</dbReference>
<comment type="similarity">
    <text evidence="2">Belongs to the KdsC family.</text>
</comment>
<dbReference type="InterPro" id="IPR050793">
    <property type="entry name" value="CMP-NeuNAc_synthase"/>
</dbReference>
<dbReference type="GO" id="GO:0046872">
    <property type="term" value="F:metal ion binding"/>
    <property type="evidence" value="ECO:0007669"/>
    <property type="project" value="UniProtKB-KW"/>
</dbReference>
<comment type="caution">
    <text evidence="7">The sequence shown here is derived from an EMBL/GenBank/DDBJ whole genome shotgun (WGS) entry which is preliminary data.</text>
</comment>
<dbReference type="PANTHER" id="PTHR21485:SF3">
    <property type="entry name" value="N-ACYLNEURAMINATE CYTIDYLYLTRANSFERASE"/>
    <property type="match status" value="1"/>
</dbReference>
<protein>
    <submittedName>
        <fullName evidence="7">HAD hydrolase family protein</fullName>
    </submittedName>
</protein>
<dbReference type="GO" id="GO:0008781">
    <property type="term" value="F:N-acylneuraminate cytidylyltransferase activity"/>
    <property type="evidence" value="ECO:0007669"/>
    <property type="project" value="TreeGrafter"/>
</dbReference>
<proteinExistence type="inferred from homology"/>
<dbReference type="AlphaFoldDB" id="A0A7K4MM19"/>